<evidence type="ECO:0000256" key="2">
    <source>
        <dbReference type="SAM" id="SignalP"/>
    </source>
</evidence>
<accession>A0A9P0FT05</accession>
<proteinExistence type="predicted"/>
<feature type="region of interest" description="Disordered" evidence="1">
    <location>
        <begin position="81"/>
        <end position="194"/>
    </location>
</feature>
<evidence type="ECO:0000313" key="4">
    <source>
        <dbReference type="Proteomes" id="UP001154114"/>
    </source>
</evidence>
<dbReference type="OrthoDB" id="8196075at2759"/>
<feature type="compositionally biased region" description="Basic and acidic residues" evidence="1">
    <location>
        <begin position="626"/>
        <end position="643"/>
    </location>
</feature>
<feature type="region of interest" description="Disordered" evidence="1">
    <location>
        <begin position="608"/>
        <end position="643"/>
    </location>
</feature>
<name>A0A9P0FT05_CHRIL</name>
<feature type="compositionally biased region" description="Basic and acidic residues" evidence="1">
    <location>
        <begin position="144"/>
        <end position="168"/>
    </location>
</feature>
<organism evidence="3 4">
    <name type="scientific">Chrysodeixis includens</name>
    <name type="common">Soybean looper</name>
    <name type="synonym">Pseudoplusia includens</name>
    <dbReference type="NCBI Taxonomy" id="689277"/>
    <lineage>
        <taxon>Eukaryota</taxon>
        <taxon>Metazoa</taxon>
        <taxon>Ecdysozoa</taxon>
        <taxon>Arthropoda</taxon>
        <taxon>Hexapoda</taxon>
        <taxon>Insecta</taxon>
        <taxon>Pterygota</taxon>
        <taxon>Neoptera</taxon>
        <taxon>Endopterygota</taxon>
        <taxon>Lepidoptera</taxon>
        <taxon>Glossata</taxon>
        <taxon>Ditrysia</taxon>
        <taxon>Noctuoidea</taxon>
        <taxon>Noctuidae</taxon>
        <taxon>Plusiinae</taxon>
        <taxon>Chrysodeixis</taxon>
    </lineage>
</organism>
<gene>
    <name evidence="3" type="ORF">CINC_LOCUS7298</name>
</gene>
<feature type="region of interest" description="Disordered" evidence="1">
    <location>
        <begin position="300"/>
        <end position="321"/>
    </location>
</feature>
<keyword evidence="2" id="KW-0732">Signal</keyword>
<feature type="compositionally biased region" description="Low complexity" evidence="1">
    <location>
        <begin position="339"/>
        <end position="357"/>
    </location>
</feature>
<sequence>MKTSFQNALIVIILSNYFVGSQTQHNNFFGTDSIGQHSVANPVRFQDAFSGRGNTETDEFDSEPSLVDITFDDENYFQNVPDLNRKQKDDKKSETIKIKFEADDDEEDDDENDDQEEFDNNDEDTDDSQDPDDQESEESSNKPIKFEGEQNESDDKKTKSKRVVFEKQKPHKKKTKPTRERKLRNVENPPRMPMMPPYPGAGYYGYPGYGFLGTPQSSYPASTGMYPVSTSPYAYATTYPGMAYPAQSYPGYAQYPGSTYPPVASTYMPYPTPSYPNPVDTRPANPVVYIGPAKVDRGPSIRYPAQDYPSGPSALAQNVQSKPYSSGYPGSYYQSYPTASASYPSSYPGDPSSQYPGAQSSQYPPGASSSQYSGVPNSQYPGDPSYQYAGAPSPQYPGQGQRPYSPGYQTGYPGANGPYRPPRRPKSLTQRAVSAVAEALTSIALYDDYQCVPRMLCEVAGGSTASSPTLQKATAGLQPLLGLLQSFDGVSSSPLIVFGRAAVLGVTSKNNPAACSRAYPQCPNDPEKLIYYLNNHNGGFFRFFGQPELSQPHNLEQFYGYLAGQYGLLQPQGAPNRYPNTGGYGLLPQYRELNEAKDIKAEAEERIQNKPHVNALDDVSSFDADDGPKWAFPEKDKTRDDEHVFRKEPERTVRESNSLKFPDDRPADEIRDIHKPIDYKYVRKQKNVFFPEENNYQTNDEKYQGNYEHNYNYNNYNNGYSNYDHNYQRPVSVNSNTNDYVYDYNHNIYVKRPRDVRPTDVTTLYVVRGNGDPNHPEIVRVRPGQSV</sequence>
<dbReference type="EMBL" id="LR824025">
    <property type="protein sequence ID" value="CAH0596533.1"/>
    <property type="molecule type" value="Genomic_DNA"/>
</dbReference>
<feature type="compositionally biased region" description="Basic and acidic residues" evidence="1">
    <location>
        <begin position="83"/>
        <end position="101"/>
    </location>
</feature>
<feature type="compositionally biased region" description="Acidic residues" evidence="1">
    <location>
        <begin position="102"/>
        <end position="138"/>
    </location>
</feature>
<feature type="compositionally biased region" description="Polar residues" evidence="1">
    <location>
        <begin position="358"/>
        <end position="380"/>
    </location>
</feature>
<feature type="region of interest" description="Disordered" evidence="1">
    <location>
        <begin position="339"/>
        <end position="430"/>
    </location>
</feature>
<evidence type="ECO:0000256" key="1">
    <source>
        <dbReference type="SAM" id="MobiDB-lite"/>
    </source>
</evidence>
<protein>
    <submittedName>
        <fullName evidence="3">Uncharacterized protein</fullName>
    </submittedName>
</protein>
<dbReference type="AlphaFoldDB" id="A0A9P0FT05"/>
<keyword evidence="4" id="KW-1185">Reference proteome</keyword>
<evidence type="ECO:0000313" key="3">
    <source>
        <dbReference type="EMBL" id="CAH0596533.1"/>
    </source>
</evidence>
<feature type="chain" id="PRO_5040388413" evidence="2">
    <location>
        <begin position="24"/>
        <end position="787"/>
    </location>
</feature>
<dbReference type="Proteomes" id="UP001154114">
    <property type="component" value="Chromosome 22"/>
</dbReference>
<reference evidence="3" key="1">
    <citation type="submission" date="2021-12" db="EMBL/GenBank/DDBJ databases">
        <authorList>
            <person name="King R."/>
        </authorList>
    </citation>
    <scope>NUCLEOTIDE SEQUENCE</scope>
</reference>
<feature type="signal peptide" evidence="2">
    <location>
        <begin position="1"/>
        <end position="23"/>
    </location>
</feature>